<accession>A0A8T2B1I5</accession>
<comment type="similarity">
    <text evidence="1">Belongs to the QWRF family.</text>
</comment>
<dbReference type="GO" id="GO:0005880">
    <property type="term" value="C:nuclear microtubule"/>
    <property type="evidence" value="ECO:0007669"/>
    <property type="project" value="TreeGrafter"/>
</dbReference>
<dbReference type="Proteomes" id="UP000694240">
    <property type="component" value="Chromosome 8"/>
</dbReference>
<reference evidence="3 4" key="1">
    <citation type="submission" date="2020-12" db="EMBL/GenBank/DDBJ databases">
        <title>Concerted genomic and epigenomic changes stabilize Arabidopsis allopolyploids.</title>
        <authorList>
            <person name="Chen Z."/>
        </authorList>
    </citation>
    <scope>NUCLEOTIDE SEQUENCE [LARGE SCALE GENOMIC DNA]</scope>
    <source>
        <strain evidence="3">Allo738</strain>
        <tissue evidence="3">Leaf</tissue>
    </source>
</reference>
<feature type="compositionally biased region" description="Basic and acidic residues" evidence="2">
    <location>
        <begin position="1"/>
        <end position="20"/>
    </location>
</feature>
<feature type="region of interest" description="Disordered" evidence="2">
    <location>
        <begin position="1"/>
        <end position="53"/>
    </location>
</feature>
<dbReference type="GO" id="GO:0051225">
    <property type="term" value="P:spindle assembly"/>
    <property type="evidence" value="ECO:0007669"/>
    <property type="project" value="TreeGrafter"/>
</dbReference>
<proteinExistence type="inferred from homology"/>
<dbReference type="EMBL" id="JAEFBK010000008">
    <property type="protein sequence ID" value="KAG7579816.1"/>
    <property type="molecule type" value="Genomic_DNA"/>
</dbReference>
<protein>
    <submittedName>
        <fullName evidence="3">QWRF family</fullName>
    </submittedName>
</protein>
<dbReference type="AlphaFoldDB" id="A0A8T2B1I5"/>
<evidence type="ECO:0000256" key="2">
    <source>
        <dbReference type="SAM" id="MobiDB-lite"/>
    </source>
</evidence>
<dbReference type="Pfam" id="PF04484">
    <property type="entry name" value="QWRF"/>
    <property type="match status" value="1"/>
</dbReference>
<name>A0A8T2B1I5_9BRAS</name>
<comment type="caution">
    <text evidence="3">The sequence shown here is derived from an EMBL/GenBank/DDBJ whole genome shotgun (WGS) entry which is preliminary data.</text>
</comment>
<evidence type="ECO:0000313" key="3">
    <source>
        <dbReference type="EMBL" id="KAG7579816.1"/>
    </source>
</evidence>
<dbReference type="InterPro" id="IPR007573">
    <property type="entry name" value="QWRF"/>
</dbReference>
<evidence type="ECO:0000313" key="4">
    <source>
        <dbReference type="Proteomes" id="UP000694240"/>
    </source>
</evidence>
<dbReference type="GO" id="GO:0008017">
    <property type="term" value="F:microtubule binding"/>
    <property type="evidence" value="ECO:0007669"/>
    <property type="project" value="TreeGrafter"/>
</dbReference>
<feature type="compositionally biased region" description="Low complexity" evidence="2">
    <location>
        <begin position="21"/>
        <end position="52"/>
    </location>
</feature>
<sequence length="176" mass="20037">MKSCEHELLKTRRGKSREVSSRFLSSPSASSSPNRRNSTSNSSNKRNDQNNNGLKVHLGLKKHDRMSDGTRNQLLCAWDTLTKLKHLVLQERFKLQKKNLEMKLNYVLLSQVKHLEAWEDMERQHLSSLSMTRDSLHSVLSRLPLKEGAKVNLESAVTLFKNAEAVTDAIISTVNI</sequence>
<keyword evidence="4" id="KW-1185">Reference proteome</keyword>
<dbReference type="PANTHER" id="PTHR31807:SF31">
    <property type="entry name" value="QWRF MOTIF PROTEIN (DUF566)-RELATED"/>
    <property type="match status" value="1"/>
</dbReference>
<gene>
    <name evidence="3" type="ORF">ISN45_Aa03g039340</name>
</gene>
<dbReference type="PANTHER" id="PTHR31807">
    <property type="entry name" value="AUGMIN FAMILY MEMBER"/>
    <property type="match status" value="1"/>
</dbReference>
<dbReference type="GO" id="GO:0005737">
    <property type="term" value="C:cytoplasm"/>
    <property type="evidence" value="ECO:0007669"/>
    <property type="project" value="TreeGrafter"/>
</dbReference>
<evidence type="ECO:0000256" key="1">
    <source>
        <dbReference type="ARBA" id="ARBA00010016"/>
    </source>
</evidence>
<organism evidence="3 4">
    <name type="scientific">Arabidopsis thaliana x Arabidopsis arenosa</name>
    <dbReference type="NCBI Taxonomy" id="1240361"/>
    <lineage>
        <taxon>Eukaryota</taxon>
        <taxon>Viridiplantae</taxon>
        <taxon>Streptophyta</taxon>
        <taxon>Embryophyta</taxon>
        <taxon>Tracheophyta</taxon>
        <taxon>Spermatophyta</taxon>
        <taxon>Magnoliopsida</taxon>
        <taxon>eudicotyledons</taxon>
        <taxon>Gunneridae</taxon>
        <taxon>Pentapetalae</taxon>
        <taxon>rosids</taxon>
        <taxon>malvids</taxon>
        <taxon>Brassicales</taxon>
        <taxon>Brassicaceae</taxon>
        <taxon>Camelineae</taxon>
        <taxon>Arabidopsis</taxon>
    </lineage>
</organism>